<evidence type="ECO:0000256" key="4">
    <source>
        <dbReference type="ARBA" id="ARBA00022989"/>
    </source>
</evidence>
<keyword evidence="4 6" id="KW-1133">Transmembrane helix</keyword>
<dbReference type="STRING" id="391595.RLO149_c023490"/>
<accession>F7ZBD3</accession>
<comment type="subcellular location">
    <subcellularLocation>
        <location evidence="1">Cell membrane</location>
        <topology evidence="1">Multi-pass membrane protein</topology>
    </subcellularLocation>
</comment>
<dbReference type="PANTHER" id="PTHR33529:SF2">
    <property type="entry name" value="LIPOPOLYSACCHARIDE EXPORT SYSTEM PERMEASE PROTEIN LPTG"/>
    <property type="match status" value="1"/>
</dbReference>
<evidence type="ECO:0000256" key="5">
    <source>
        <dbReference type="ARBA" id="ARBA00023136"/>
    </source>
</evidence>
<dbReference type="KEGG" id="rli:RLO149_c023490"/>
<sequence length="365" mass="39769">MILHLYFARRFASWLMIAFIALFALIALVDLVDQTRRFADRGVSAAGIFELVILNTPQTISQILPLIVLLATVAFFLSLARSSELIATRASGRSAMGALIAPVGVVIVLGTLATTTLNPIVAATSKKYNELSQTYRTGGGSTFSISTEGLWLRQGTDDGQMVIRAWRSNPDASVLFDVTFLAYEVIGTPVRRIHADSAELKDGAWLLRNVKDWPLARGINSEGNATEHRSLTIPSSLTVERIRESFGHPSTISIWEMNDFIKQLNQAGFSSLQHRVWLQSELARPLFLVAMVLIASAFTMRHTRFGGTGVAVLAAVLLGFALYFVRSFGLILGENGQLPVYLAAWAPPIASVLLAFGPLLHAEDG</sequence>
<evidence type="ECO:0000256" key="1">
    <source>
        <dbReference type="ARBA" id="ARBA00004651"/>
    </source>
</evidence>
<keyword evidence="8" id="KW-1185">Reference proteome</keyword>
<dbReference type="GO" id="GO:0043190">
    <property type="term" value="C:ATP-binding cassette (ABC) transporter complex"/>
    <property type="evidence" value="ECO:0007669"/>
    <property type="project" value="InterPro"/>
</dbReference>
<feature type="transmembrane region" description="Helical" evidence="6">
    <location>
        <begin position="12"/>
        <end position="32"/>
    </location>
</feature>
<feature type="transmembrane region" description="Helical" evidence="6">
    <location>
        <begin position="282"/>
        <end position="299"/>
    </location>
</feature>
<gene>
    <name evidence="7" type="ordered locus">RLO149_c023490</name>
</gene>
<proteinExistence type="predicted"/>
<keyword evidence="3 6" id="KW-0812">Transmembrane</keyword>
<feature type="transmembrane region" description="Helical" evidence="6">
    <location>
        <begin position="100"/>
        <end position="121"/>
    </location>
</feature>
<dbReference type="Pfam" id="PF03739">
    <property type="entry name" value="LptF_LptG"/>
    <property type="match status" value="1"/>
</dbReference>
<protein>
    <submittedName>
        <fullName evidence="7">Permease, YjgP/YjgQ family</fullName>
    </submittedName>
</protein>
<dbReference type="Proteomes" id="UP000001353">
    <property type="component" value="Chromosome"/>
</dbReference>
<reference evidence="7 8" key="1">
    <citation type="journal article" date="2011" name="BMC Genomics">
        <title>Comparative genome analysis and genome-guided physiological analysis of Roseobacter litoralis.</title>
        <authorList>
            <person name="Kalhoefer D."/>
            <person name="Thole S."/>
            <person name="Voget S."/>
            <person name="Lehmann R."/>
            <person name="Liesegang H."/>
            <person name="Wollher A."/>
            <person name="Daniel R."/>
            <person name="Simon M."/>
            <person name="Brinkhoff T."/>
        </authorList>
    </citation>
    <scope>NUCLEOTIDE SEQUENCE [LARGE SCALE GENOMIC DNA]</scope>
    <source>
        <strain evidence="8">ATCC 49566 / DSM 6996 / JCM 21268 / NBRC 15278 / OCh 149</strain>
    </source>
</reference>
<dbReference type="GO" id="GO:0015920">
    <property type="term" value="P:lipopolysaccharide transport"/>
    <property type="evidence" value="ECO:0007669"/>
    <property type="project" value="TreeGrafter"/>
</dbReference>
<dbReference type="EMBL" id="CP002623">
    <property type="protein sequence ID" value="AEI94319.1"/>
    <property type="molecule type" value="Genomic_DNA"/>
</dbReference>
<feature type="transmembrane region" description="Helical" evidence="6">
    <location>
        <begin position="63"/>
        <end position="80"/>
    </location>
</feature>
<keyword evidence="5 6" id="KW-0472">Membrane</keyword>
<dbReference type="InterPro" id="IPR005495">
    <property type="entry name" value="LptG/LptF_permease"/>
</dbReference>
<feature type="transmembrane region" description="Helical" evidence="6">
    <location>
        <begin position="338"/>
        <end position="360"/>
    </location>
</feature>
<dbReference type="OrthoDB" id="9798468at2"/>
<organism evidence="7 8">
    <name type="scientific">Roseobacter litoralis (strain ATCC 49566 / DSM 6996 / JCM 21268 / NBRC 15278 / OCh 149)</name>
    <dbReference type="NCBI Taxonomy" id="391595"/>
    <lineage>
        <taxon>Bacteria</taxon>
        <taxon>Pseudomonadati</taxon>
        <taxon>Pseudomonadota</taxon>
        <taxon>Alphaproteobacteria</taxon>
        <taxon>Rhodobacterales</taxon>
        <taxon>Roseobacteraceae</taxon>
        <taxon>Roseobacter</taxon>
    </lineage>
</organism>
<evidence type="ECO:0000313" key="7">
    <source>
        <dbReference type="EMBL" id="AEI94319.1"/>
    </source>
</evidence>
<dbReference type="NCBIfam" id="TIGR04408">
    <property type="entry name" value="LptG_lptG"/>
    <property type="match status" value="1"/>
</dbReference>
<dbReference type="GO" id="GO:0055085">
    <property type="term" value="P:transmembrane transport"/>
    <property type="evidence" value="ECO:0007669"/>
    <property type="project" value="InterPro"/>
</dbReference>
<evidence type="ECO:0000256" key="6">
    <source>
        <dbReference type="SAM" id="Phobius"/>
    </source>
</evidence>
<evidence type="ECO:0000313" key="8">
    <source>
        <dbReference type="Proteomes" id="UP000001353"/>
    </source>
</evidence>
<dbReference type="AlphaFoldDB" id="F7ZBD3"/>
<dbReference type="InterPro" id="IPR030923">
    <property type="entry name" value="LptG"/>
</dbReference>
<name>F7ZBD3_ROSLO</name>
<feature type="transmembrane region" description="Helical" evidence="6">
    <location>
        <begin position="305"/>
        <end position="326"/>
    </location>
</feature>
<dbReference type="eggNOG" id="COG0795">
    <property type="taxonomic scope" value="Bacteria"/>
</dbReference>
<evidence type="ECO:0000256" key="2">
    <source>
        <dbReference type="ARBA" id="ARBA00022475"/>
    </source>
</evidence>
<dbReference type="PANTHER" id="PTHR33529">
    <property type="entry name" value="SLR0882 PROTEIN-RELATED"/>
    <property type="match status" value="1"/>
</dbReference>
<keyword evidence="2" id="KW-1003">Cell membrane</keyword>
<dbReference type="HOGENOM" id="CLU_028799_2_0_5"/>
<evidence type="ECO:0000256" key="3">
    <source>
        <dbReference type="ARBA" id="ARBA00022692"/>
    </source>
</evidence>
<dbReference type="RefSeq" id="WP_013962242.1">
    <property type="nucleotide sequence ID" value="NC_015730.1"/>
</dbReference>